<reference evidence="3" key="1">
    <citation type="submission" date="2015-11" db="EMBL/GenBank/DDBJ databases">
        <authorList>
            <person name="Seth-Smith H.M.B."/>
        </authorList>
    </citation>
    <scope>NUCLEOTIDE SEQUENCE [LARGE SCALE GENOMIC DNA]</scope>
    <source>
        <strain evidence="3">2013Ark11</strain>
    </source>
</reference>
<evidence type="ECO:0000313" key="2">
    <source>
        <dbReference type="EMBL" id="CUT17174.1"/>
    </source>
</evidence>
<dbReference type="AlphaFoldDB" id="A0A0S4M4E4"/>
<accession>A0A0S4M4E4</accession>
<dbReference type="CDD" id="cd16936">
    <property type="entry name" value="HATPase_RsbW-like"/>
    <property type="match status" value="1"/>
</dbReference>
<feature type="domain" description="Histidine kinase/HSP90-like ATPase" evidence="1">
    <location>
        <begin position="37"/>
        <end position="145"/>
    </location>
</feature>
<dbReference type="STRING" id="1561003.Ark11_0318"/>
<protein>
    <submittedName>
        <fullName evidence="2">Putative GHKL domain protein</fullName>
    </submittedName>
</protein>
<gene>
    <name evidence="2" type="ORF">Ark11_0318</name>
</gene>
<name>A0A0S4M4E4_9BURK</name>
<dbReference type="Gene3D" id="3.30.565.10">
    <property type="entry name" value="Histidine kinase-like ATPase, C-terminal domain"/>
    <property type="match status" value="1"/>
</dbReference>
<dbReference type="Proteomes" id="UP000198651">
    <property type="component" value="Chromosome I"/>
</dbReference>
<sequence>MGSGKSFYWEVTDGDHGLGRLIDAFLLWSRAELRDQDPKVVMSLALVFDELYMNALLHGYGKNPSSFWVSIDVHVKQDKILAIYRDRATEFNPLSIAKKHGSEQLSHKSIEDIPVGGLGIHLISQFVDDISYSFVDNCNELRLTKKLCRPGTYHAGTRQDHN</sequence>
<organism evidence="2 3">
    <name type="scientific">Candidatus Ichthyocystis hellenicum</name>
    <dbReference type="NCBI Taxonomy" id="1561003"/>
    <lineage>
        <taxon>Bacteria</taxon>
        <taxon>Pseudomonadati</taxon>
        <taxon>Pseudomonadota</taxon>
        <taxon>Betaproteobacteria</taxon>
        <taxon>Burkholderiales</taxon>
        <taxon>Candidatus Ichthyocystis</taxon>
    </lineage>
</organism>
<dbReference type="InterPro" id="IPR036890">
    <property type="entry name" value="HATPase_C_sf"/>
</dbReference>
<evidence type="ECO:0000313" key="3">
    <source>
        <dbReference type="Proteomes" id="UP000198651"/>
    </source>
</evidence>
<dbReference type="EMBL" id="LN906597">
    <property type="protein sequence ID" value="CUT17174.1"/>
    <property type="molecule type" value="Genomic_DNA"/>
</dbReference>
<dbReference type="InterPro" id="IPR003594">
    <property type="entry name" value="HATPase_dom"/>
</dbReference>
<keyword evidence="3" id="KW-1185">Reference proteome</keyword>
<dbReference type="Pfam" id="PF13581">
    <property type="entry name" value="HATPase_c_2"/>
    <property type="match status" value="1"/>
</dbReference>
<evidence type="ECO:0000259" key="1">
    <source>
        <dbReference type="Pfam" id="PF13581"/>
    </source>
</evidence>
<proteinExistence type="predicted"/>